<evidence type="ECO:0000256" key="9">
    <source>
        <dbReference type="SAM" id="MobiDB-lite"/>
    </source>
</evidence>
<proteinExistence type="inferred from homology"/>
<name>A0A9W4H831_9ACTN</name>
<dbReference type="SMART" id="SM01029">
    <property type="entry name" value="BetaGal_dom2"/>
    <property type="match status" value="1"/>
</dbReference>
<keyword evidence="6" id="KW-0325">Glycoprotein</keyword>
<dbReference type="Pfam" id="PF13363">
    <property type="entry name" value="BetaGal_dom3"/>
    <property type="match status" value="1"/>
</dbReference>
<protein>
    <recommendedName>
        <fullName evidence="3">beta-galactosidase</fullName>
        <ecNumber evidence="3">3.2.1.23</ecNumber>
    </recommendedName>
</protein>
<feature type="domain" description="Beta-galactosidase" evidence="11">
    <location>
        <begin position="409"/>
        <end position="586"/>
    </location>
</feature>
<keyword evidence="5 12" id="KW-0378">Hydrolase</keyword>
<comment type="caution">
    <text evidence="12">The sequence shown here is derived from an EMBL/GenBank/DDBJ whole genome shotgun (WGS) entry which is preliminary data.</text>
</comment>
<feature type="region of interest" description="Disordered" evidence="9">
    <location>
        <begin position="30"/>
        <end position="51"/>
    </location>
</feature>
<sequence length="1002" mass="106127">MDLSRRAFSALTGSAAAALALPSVAHAAEPGAASPAGTAPSPAAGGPGQGTAHTVSFDRYSLLVDGQRVPIWSGEFHPFRLPSPSLWLDVLHKMKANGYNAVSIYVSWNFHSPAPGVYDFTGVRDLDRFLDLAAEAGLYVIARPGPYINAEVDGGGYPGWLAVTPGRARTSDPAYLAHADEYLTAVNAVIGRHLYTKGQGTVVLYQLENEYASFVTSATGKDYMAHLYAKVRADGIDVPLFHNDKGRNGYWVPGGFDTGGEQGRYLYAFDGYPSPSSTPPDWGYFGTGGAKGGSTASPDTPGFTAEFGGGWFDPWGGAEFGGLGYGESRRTRDAAFERRFYLTNLANGIKVHNVYMTFGGTSWGWLPAPVVYTSYDYGAAIDEARNQTSKLLPMRQIGAMLATFPDLAELDRAEDTAAVGATLRVYHLANPERGSHLYFLRNDSTQPAVCTLPVSTAAGALTVPAAPGGMQVAGKDMKVVATNLSLGRRALLYTTAQPMWRASGDTQDIALLTGRPGDPVETVLLCRTRPTVTVTAGSAQTAYDAEAGTLRVNAVLDGLTRIRVQGGGSDTPLLLLLADDTAAATLWTRDTAEGPVLVSGPALLRTAEVHGVNLQLTGDTAEPAPLEVWAPGRVEHLDWNGHRVSARATRDGSLAADRPLPGPGSVRLPALTGWRYAAENPESEPGYDDRTWRVCGLTSSASSTAVPAGQPAVLFADDYGFHYGDVWYRTTVEGAADPQDLRLTYQGGTLGLLMAWWDGRPLGTHRLPTPTKAQDTVASWTGTAQFTVPDDLRGDGPHTLAVLVRPMAHAEDGGANDAFKAARGLLAATLDGAAPAAWRIQGATGTEDPVRGPLNCGGLHGEREGWHLPGLPDRGWTPVALPHTDTRQGVAWYRTDFTLDVDRGTDASIGLTLTDDPARAYRVQIFLNGWNLGQYANDVGPQHTFVLPNGILRTGGSNTLALAVLSDGSTPAGLPAPALTLLGAAAGGVRVEDVPSPGYRRR</sequence>
<dbReference type="RefSeq" id="WP_205045765.1">
    <property type="nucleotide sequence ID" value="NZ_CAJVAX010000022.1"/>
</dbReference>
<evidence type="ECO:0000256" key="6">
    <source>
        <dbReference type="ARBA" id="ARBA00023180"/>
    </source>
</evidence>
<keyword evidence="4 10" id="KW-0732">Signal</keyword>
<comment type="similarity">
    <text evidence="2 8">Belongs to the glycosyl hydrolase 35 family.</text>
</comment>
<dbReference type="InterPro" id="IPR025972">
    <property type="entry name" value="BetaGal_dom3"/>
</dbReference>
<feature type="chain" id="PRO_5040870935" description="beta-galactosidase" evidence="10">
    <location>
        <begin position="28"/>
        <end position="1002"/>
    </location>
</feature>
<keyword evidence="7 12" id="KW-0326">Glycosidase</keyword>
<dbReference type="GO" id="GO:0005975">
    <property type="term" value="P:carbohydrate metabolic process"/>
    <property type="evidence" value="ECO:0007669"/>
    <property type="project" value="InterPro"/>
</dbReference>
<dbReference type="InterPro" id="IPR037110">
    <property type="entry name" value="Betagal_dom2_sf"/>
</dbReference>
<dbReference type="InterPro" id="IPR036833">
    <property type="entry name" value="BetaGal_dom3_sf"/>
</dbReference>
<evidence type="ECO:0000256" key="3">
    <source>
        <dbReference type="ARBA" id="ARBA00012756"/>
    </source>
</evidence>
<gene>
    <name evidence="12" type="ORF">SBRY_80165</name>
</gene>
<dbReference type="PANTHER" id="PTHR23421">
    <property type="entry name" value="BETA-GALACTOSIDASE RELATED"/>
    <property type="match status" value="1"/>
</dbReference>
<dbReference type="Gene3D" id="2.102.20.10">
    <property type="entry name" value="Beta-galactosidase, domain 2"/>
    <property type="match status" value="1"/>
</dbReference>
<accession>A0A9W4H831</accession>
<dbReference type="PRINTS" id="PR00742">
    <property type="entry name" value="GLHYDRLASE35"/>
</dbReference>
<dbReference type="GO" id="GO:0004565">
    <property type="term" value="F:beta-galactosidase activity"/>
    <property type="evidence" value="ECO:0007669"/>
    <property type="project" value="UniProtKB-EC"/>
</dbReference>
<keyword evidence="13" id="KW-1185">Reference proteome</keyword>
<evidence type="ECO:0000256" key="8">
    <source>
        <dbReference type="RuleBase" id="RU003679"/>
    </source>
</evidence>
<feature type="signal peptide" evidence="10">
    <location>
        <begin position="1"/>
        <end position="27"/>
    </location>
</feature>
<evidence type="ECO:0000256" key="5">
    <source>
        <dbReference type="ARBA" id="ARBA00022801"/>
    </source>
</evidence>
<dbReference type="InterPro" id="IPR025300">
    <property type="entry name" value="BetaGal_jelly_roll_dom"/>
</dbReference>
<dbReference type="Proteomes" id="UP001153328">
    <property type="component" value="Unassembled WGS sequence"/>
</dbReference>
<evidence type="ECO:0000256" key="10">
    <source>
        <dbReference type="SAM" id="SignalP"/>
    </source>
</evidence>
<dbReference type="Pfam" id="PF13364">
    <property type="entry name" value="BetaGal_ABD2"/>
    <property type="match status" value="2"/>
</dbReference>
<dbReference type="EMBL" id="CAJVAX010000022">
    <property type="protein sequence ID" value="CAG7657065.1"/>
    <property type="molecule type" value="Genomic_DNA"/>
</dbReference>
<evidence type="ECO:0000313" key="13">
    <source>
        <dbReference type="Proteomes" id="UP001153328"/>
    </source>
</evidence>
<reference evidence="12" key="1">
    <citation type="submission" date="2021-06" db="EMBL/GenBank/DDBJ databases">
        <authorList>
            <person name="Arsene-Ploetze F."/>
        </authorList>
    </citation>
    <scope>NUCLEOTIDE SEQUENCE</scope>
    <source>
        <strain evidence="12">SBRY1</strain>
    </source>
</reference>
<dbReference type="InterPro" id="IPR008979">
    <property type="entry name" value="Galactose-bd-like_sf"/>
</dbReference>
<dbReference type="Gene3D" id="2.60.120.260">
    <property type="entry name" value="Galactose-binding domain-like"/>
    <property type="match status" value="2"/>
</dbReference>
<dbReference type="InterPro" id="IPR031330">
    <property type="entry name" value="Gly_Hdrlase_35_cat"/>
</dbReference>
<dbReference type="SUPFAM" id="SSF49785">
    <property type="entry name" value="Galactose-binding domain-like"/>
    <property type="match status" value="2"/>
</dbReference>
<dbReference type="Gene3D" id="3.20.20.80">
    <property type="entry name" value="Glycosidases"/>
    <property type="match status" value="1"/>
</dbReference>
<organism evidence="12 13">
    <name type="scientific">Actinacidiphila bryophytorum</name>
    <dbReference type="NCBI Taxonomy" id="1436133"/>
    <lineage>
        <taxon>Bacteria</taxon>
        <taxon>Bacillati</taxon>
        <taxon>Actinomycetota</taxon>
        <taxon>Actinomycetes</taxon>
        <taxon>Kitasatosporales</taxon>
        <taxon>Streptomycetaceae</taxon>
        <taxon>Actinacidiphila</taxon>
    </lineage>
</organism>
<evidence type="ECO:0000313" key="12">
    <source>
        <dbReference type="EMBL" id="CAG7657065.1"/>
    </source>
</evidence>
<dbReference type="InterPro" id="IPR018954">
    <property type="entry name" value="Betagal_dom2"/>
</dbReference>
<dbReference type="InterPro" id="IPR001944">
    <property type="entry name" value="Glycoside_Hdrlase_35"/>
</dbReference>
<comment type="catalytic activity">
    <reaction evidence="1">
        <text>Hydrolysis of terminal non-reducing beta-D-galactose residues in beta-D-galactosides.</text>
        <dbReference type="EC" id="3.2.1.23"/>
    </reaction>
</comment>
<dbReference type="SUPFAM" id="SSF51011">
    <property type="entry name" value="Glycosyl hydrolase domain"/>
    <property type="match status" value="1"/>
</dbReference>
<dbReference type="InterPro" id="IPR006311">
    <property type="entry name" value="TAT_signal"/>
</dbReference>
<dbReference type="PROSITE" id="PS51318">
    <property type="entry name" value="TAT"/>
    <property type="match status" value="1"/>
</dbReference>
<evidence type="ECO:0000256" key="1">
    <source>
        <dbReference type="ARBA" id="ARBA00001412"/>
    </source>
</evidence>
<dbReference type="SUPFAM" id="SSF51445">
    <property type="entry name" value="(Trans)glycosidases"/>
    <property type="match status" value="1"/>
</dbReference>
<dbReference type="EC" id="3.2.1.23" evidence="3"/>
<evidence type="ECO:0000259" key="11">
    <source>
        <dbReference type="SMART" id="SM01029"/>
    </source>
</evidence>
<dbReference type="AlphaFoldDB" id="A0A9W4H831"/>
<dbReference type="Pfam" id="PF10435">
    <property type="entry name" value="BetaGal_dom2"/>
    <property type="match status" value="1"/>
</dbReference>
<dbReference type="Pfam" id="PF01301">
    <property type="entry name" value="Glyco_hydro_35"/>
    <property type="match status" value="1"/>
</dbReference>
<dbReference type="SUPFAM" id="SSF117100">
    <property type="entry name" value="Beta-galactosidase LacA, domain 3"/>
    <property type="match status" value="1"/>
</dbReference>
<evidence type="ECO:0000256" key="7">
    <source>
        <dbReference type="ARBA" id="ARBA00023295"/>
    </source>
</evidence>
<evidence type="ECO:0000256" key="4">
    <source>
        <dbReference type="ARBA" id="ARBA00022729"/>
    </source>
</evidence>
<dbReference type="InterPro" id="IPR017853">
    <property type="entry name" value="GH"/>
</dbReference>
<evidence type="ECO:0000256" key="2">
    <source>
        <dbReference type="ARBA" id="ARBA00009809"/>
    </source>
</evidence>